<comment type="caution">
    <text evidence="1">The sequence shown here is derived from an EMBL/GenBank/DDBJ whole genome shotgun (WGS) entry which is preliminary data.</text>
</comment>
<dbReference type="Proteomes" id="UP000051913">
    <property type="component" value="Unassembled WGS sequence"/>
</dbReference>
<reference evidence="1 2" key="1">
    <citation type="submission" date="2014-03" db="EMBL/GenBank/DDBJ databases">
        <title>Bradyrhizobium valentinum sp. nov., isolated from effective nodules of Lupinus mariae-josephae, a lupine endemic of basic-lime soils in Eastern Spain.</title>
        <authorList>
            <person name="Duran D."/>
            <person name="Rey L."/>
            <person name="Navarro A."/>
            <person name="Busquets A."/>
            <person name="Imperial J."/>
            <person name="Ruiz-Argueso T."/>
        </authorList>
    </citation>
    <scope>NUCLEOTIDE SEQUENCE [LARGE SCALE GENOMIC DNA]</scope>
    <source>
        <strain evidence="1 2">LmjM3</strain>
    </source>
</reference>
<dbReference type="EMBL" id="LLXX01000029">
    <property type="protein sequence ID" value="KRR12428.1"/>
    <property type="molecule type" value="Genomic_DNA"/>
</dbReference>
<dbReference type="InterPro" id="IPR014057">
    <property type="entry name" value="HI1420"/>
</dbReference>
<organism evidence="1 2">
    <name type="scientific">Bradyrhizobium valentinum</name>
    <dbReference type="NCBI Taxonomy" id="1518501"/>
    <lineage>
        <taxon>Bacteria</taxon>
        <taxon>Pseudomonadati</taxon>
        <taxon>Pseudomonadota</taxon>
        <taxon>Alphaproteobacteria</taxon>
        <taxon>Hyphomicrobiales</taxon>
        <taxon>Nitrobacteraceae</taxon>
        <taxon>Bradyrhizobium</taxon>
    </lineage>
</organism>
<gene>
    <name evidence="1" type="ORF">CP49_08385</name>
</gene>
<dbReference type="AlphaFoldDB" id="A0A0R3LWZ0"/>
<accession>A0A0R3LWZ0</accession>
<evidence type="ECO:0000313" key="1">
    <source>
        <dbReference type="EMBL" id="KRR12428.1"/>
    </source>
</evidence>
<keyword evidence="2" id="KW-1185">Reference proteome</keyword>
<dbReference type="RefSeq" id="WP_057849204.1">
    <property type="nucleotide sequence ID" value="NZ_LLXX01000029.1"/>
</dbReference>
<dbReference type="PANTHER" id="PTHR40275">
    <property type="entry name" value="SSL7038 PROTEIN"/>
    <property type="match status" value="1"/>
</dbReference>
<sequence>MSNLGLLQNAFATNNLRTICRAIDDEISRQSSIAEFSQLAKVNRTTLFRAFRRRQGTGLETMIRVLEVLGFRLAVTAKGQVDRTAKADASTSERNILEKTSPGEGMARKLTAALNSSEARPVIGVFAEILRTQDNIASLSKKTIRCRETFYRAFVYPRVPRFSTALTLLDALGLSFSIRRVPRYKLSTRSPRSPLATAIGAQTGDKNRPLAIGR</sequence>
<protein>
    <submittedName>
        <fullName evidence="1">Uncharacterized protein</fullName>
    </submittedName>
</protein>
<evidence type="ECO:0000313" key="2">
    <source>
        <dbReference type="Proteomes" id="UP000051913"/>
    </source>
</evidence>
<name>A0A0R3LWZ0_9BRAD</name>
<dbReference type="PANTHER" id="PTHR40275:SF1">
    <property type="entry name" value="SSL7038 PROTEIN"/>
    <property type="match status" value="1"/>
</dbReference>
<proteinExistence type="predicted"/>